<dbReference type="InterPro" id="IPR002559">
    <property type="entry name" value="Transposase_11"/>
</dbReference>
<dbReference type="AlphaFoldDB" id="A0A1V2I5T1"/>
<name>A0A1V2I5T1_9ACTN</name>
<organism evidence="2 3">
    <name type="scientific">Pseudofrankia asymbiotica</name>
    <dbReference type="NCBI Taxonomy" id="1834516"/>
    <lineage>
        <taxon>Bacteria</taxon>
        <taxon>Bacillati</taxon>
        <taxon>Actinomycetota</taxon>
        <taxon>Actinomycetes</taxon>
        <taxon>Frankiales</taxon>
        <taxon>Frankiaceae</taxon>
        <taxon>Pseudofrankia</taxon>
    </lineage>
</organism>
<keyword evidence="3" id="KW-1185">Reference proteome</keyword>
<feature type="domain" description="Transposase IS4-like" evidence="1">
    <location>
        <begin position="4"/>
        <end position="58"/>
    </location>
</feature>
<dbReference type="PANTHER" id="PTHR30298:SF0">
    <property type="entry name" value="PROTEIN YBFL-RELATED"/>
    <property type="match status" value="1"/>
</dbReference>
<protein>
    <submittedName>
        <fullName evidence="2">DDE transposase family protein</fullName>
    </submittedName>
</protein>
<dbReference type="EMBL" id="MOMC01000050">
    <property type="protein sequence ID" value="ONH26609.1"/>
    <property type="molecule type" value="Genomic_DNA"/>
</dbReference>
<accession>A0A1V2I5T1</accession>
<dbReference type="GO" id="GO:0004803">
    <property type="term" value="F:transposase activity"/>
    <property type="evidence" value="ECO:0007669"/>
    <property type="project" value="InterPro"/>
</dbReference>
<sequence length="91" mass="10354">MPTHQASPTLLTAFAREHWSVENRLHWVRDVTFGEDLSQARTRNAPQVMASLRNLAITILRLTGVTNIAQAIRHNARRPERPLETIMKVAC</sequence>
<evidence type="ECO:0000259" key="1">
    <source>
        <dbReference type="Pfam" id="PF01609"/>
    </source>
</evidence>
<dbReference type="GO" id="GO:0006313">
    <property type="term" value="P:DNA transposition"/>
    <property type="evidence" value="ECO:0007669"/>
    <property type="project" value="InterPro"/>
</dbReference>
<dbReference type="Proteomes" id="UP000188929">
    <property type="component" value="Unassembled WGS sequence"/>
</dbReference>
<comment type="caution">
    <text evidence="2">The sequence shown here is derived from an EMBL/GenBank/DDBJ whole genome shotgun (WGS) entry which is preliminary data.</text>
</comment>
<evidence type="ECO:0000313" key="2">
    <source>
        <dbReference type="EMBL" id="ONH26609.1"/>
    </source>
</evidence>
<proteinExistence type="predicted"/>
<dbReference type="InterPro" id="IPR051698">
    <property type="entry name" value="Transposase_11-like"/>
</dbReference>
<evidence type="ECO:0000313" key="3">
    <source>
        <dbReference type="Proteomes" id="UP000188929"/>
    </source>
</evidence>
<dbReference type="GO" id="GO:0003677">
    <property type="term" value="F:DNA binding"/>
    <property type="evidence" value="ECO:0007669"/>
    <property type="project" value="InterPro"/>
</dbReference>
<dbReference type="Pfam" id="PF01609">
    <property type="entry name" value="DDE_Tnp_1"/>
    <property type="match status" value="1"/>
</dbReference>
<dbReference type="PANTHER" id="PTHR30298">
    <property type="entry name" value="H REPEAT-ASSOCIATED PREDICTED TRANSPOSASE"/>
    <property type="match status" value="1"/>
</dbReference>
<reference evidence="3" key="1">
    <citation type="submission" date="2016-10" db="EMBL/GenBank/DDBJ databases">
        <title>Frankia sp. NRRL B-16386 Genome sequencing.</title>
        <authorList>
            <person name="Ghodhbane-Gtari F."/>
            <person name="Swanson E."/>
            <person name="Gueddou A."/>
            <person name="Hezbri K."/>
            <person name="Ktari K."/>
            <person name="Nouioui I."/>
            <person name="Morris K."/>
            <person name="Simpson S."/>
            <person name="Abebe-Akele F."/>
            <person name="Thomas K."/>
            <person name="Gtari M."/>
            <person name="Tisa L.S."/>
        </authorList>
    </citation>
    <scope>NUCLEOTIDE SEQUENCE [LARGE SCALE GENOMIC DNA]</scope>
    <source>
        <strain evidence="3">NRRL B-16386</strain>
    </source>
</reference>
<dbReference type="STRING" id="1834516.BL253_24070"/>
<gene>
    <name evidence="2" type="ORF">BL253_24070</name>
</gene>